<dbReference type="Pfam" id="PF01943">
    <property type="entry name" value="Polysacc_synt"/>
    <property type="match status" value="1"/>
</dbReference>
<dbReference type="GO" id="GO:0016020">
    <property type="term" value="C:membrane"/>
    <property type="evidence" value="ECO:0007669"/>
    <property type="project" value="UniProtKB-SubCell"/>
</dbReference>
<protein>
    <submittedName>
        <fullName evidence="6">Uncharacterized protein</fullName>
    </submittedName>
</protein>
<feature type="transmembrane region" description="Helical" evidence="5">
    <location>
        <begin position="357"/>
        <end position="375"/>
    </location>
</feature>
<feature type="transmembrane region" description="Helical" evidence="5">
    <location>
        <begin position="329"/>
        <end position="350"/>
    </location>
</feature>
<evidence type="ECO:0000256" key="1">
    <source>
        <dbReference type="ARBA" id="ARBA00004141"/>
    </source>
</evidence>
<feature type="transmembrane region" description="Helical" evidence="5">
    <location>
        <begin position="293"/>
        <end position="317"/>
    </location>
</feature>
<keyword evidence="3 5" id="KW-1133">Transmembrane helix</keyword>
<feature type="transmembrane region" description="Helical" evidence="5">
    <location>
        <begin position="144"/>
        <end position="163"/>
    </location>
</feature>
<evidence type="ECO:0000256" key="4">
    <source>
        <dbReference type="ARBA" id="ARBA00023136"/>
    </source>
</evidence>
<feature type="transmembrane region" description="Helical" evidence="5">
    <location>
        <begin position="77"/>
        <end position="101"/>
    </location>
</feature>
<organism evidence="6 7">
    <name type="scientific">Candidatus Daviesbacteria bacterium RIFCSPLOWO2_01_FULL_40_24</name>
    <dbReference type="NCBI Taxonomy" id="1797787"/>
    <lineage>
        <taxon>Bacteria</taxon>
        <taxon>Candidatus Daviesiibacteriota</taxon>
    </lineage>
</organism>
<dbReference type="Proteomes" id="UP000178017">
    <property type="component" value="Unassembled WGS sequence"/>
</dbReference>
<feature type="transmembrane region" description="Helical" evidence="5">
    <location>
        <begin position="381"/>
        <end position="404"/>
    </location>
</feature>
<dbReference type="CDD" id="cd13128">
    <property type="entry name" value="MATE_Wzx_like"/>
    <property type="match status" value="1"/>
</dbReference>
<evidence type="ECO:0000313" key="7">
    <source>
        <dbReference type="Proteomes" id="UP000178017"/>
    </source>
</evidence>
<reference evidence="6 7" key="1">
    <citation type="journal article" date="2016" name="Nat. Commun.">
        <title>Thousands of microbial genomes shed light on interconnected biogeochemical processes in an aquifer system.</title>
        <authorList>
            <person name="Anantharaman K."/>
            <person name="Brown C.T."/>
            <person name="Hug L.A."/>
            <person name="Sharon I."/>
            <person name="Castelle C.J."/>
            <person name="Probst A.J."/>
            <person name="Thomas B.C."/>
            <person name="Singh A."/>
            <person name="Wilkins M.J."/>
            <person name="Karaoz U."/>
            <person name="Brodie E.L."/>
            <person name="Williams K.H."/>
            <person name="Hubbard S.S."/>
            <person name="Banfield J.F."/>
        </authorList>
    </citation>
    <scope>NUCLEOTIDE SEQUENCE [LARGE SCALE GENOMIC DNA]</scope>
</reference>
<feature type="transmembrane region" description="Helical" evidence="5">
    <location>
        <begin position="113"/>
        <end position="137"/>
    </location>
</feature>
<gene>
    <name evidence="6" type="ORF">A3B49_00660</name>
</gene>
<dbReference type="InterPro" id="IPR002797">
    <property type="entry name" value="Polysacc_synth"/>
</dbReference>
<keyword evidence="4 5" id="KW-0472">Membrane</keyword>
<feature type="transmembrane region" description="Helical" evidence="5">
    <location>
        <begin position="44"/>
        <end position="65"/>
    </location>
</feature>
<accession>A0A1F5MJ38</accession>
<feature type="transmembrane region" description="Helical" evidence="5">
    <location>
        <begin position="12"/>
        <end position="32"/>
    </location>
</feature>
<comment type="caution">
    <text evidence="6">The sequence shown here is derived from an EMBL/GenBank/DDBJ whole genome shotgun (WGS) entry which is preliminary data.</text>
</comment>
<feature type="transmembrane region" description="Helical" evidence="5">
    <location>
        <begin position="250"/>
        <end position="272"/>
    </location>
</feature>
<dbReference type="PANTHER" id="PTHR43424">
    <property type="entry name" value="LOCUS PUTATIVE PROTEIN 1-RELATED"/>
    <property type="match status" value="1"/>
</dbReference>
<evidence type="ECO:0000256" key="3">
    <source>
        <dbReference type="ARBA" id="ARBA00022989"/>
    </source>
</evidence>
<dbReference type="AlphaFoldDB" id="A0A1F5MJ38"/>
<comment type="subcellular location">
    <subcellularLocation>
        <location evidence="1">Membrane</location>
        <topology evidence="1">Multi-pass membrane protein</topology>
    </subcellularLocation>
</comment>
<sequence>MIGALFKNSAWILLSQTIIKGISFAYTIFLAGKLGVDGFGLYSVALAYFSLFASFSDIGLSRYLIREGAKDHNELNRLLTTTILLRLVLVLILLFGALILLRNFDPDPFRLHLSMLAMLAVIPQAIALTFDGALIAIQKIKLSSLGVLLLSLLTTALGFYFVNNGYGETGALSALIVAEILYAIIMCYLLIKSGVHFPYTHGLFHNLKNIFLGSIPYGILGVMGLIYFKVDTLLLSYLRGSYETGLYSAAYRFLEALVFIPSAVATAAFPVLSRLHEVDNSQVKKIYLSSVKALGGLSIIITLGYIFLLPYLITYFLPEYQDSVQVIQILALTIPFMFIHVPAAVVLLTSDKFLKPVIILSLLTVGFNVIANLLLIPTYGIYAAAWITVASEILSFTVFFLLLYKRLLRHA</sequence>
<evidence type="ECO:0000313" key="6">
    <source>
        <dbReference type="EMBL" id="OGE65384.1"/>
    </source>
</evidence>
<feature type="transmembrane region" description="Helical" evidence="5">
    <location>
        <begin position="169"/>
        <end position="191"/>
    </location>
</feature>
<keyword evidence="2 5" id="KW-0812">Transmembrane</keyword>
<dbReference type="EMBL" id="MFDO01000018">
    <property type="protein sequence ID" value="OGE65384.1"/>
    <property type="molecule type" value="Genomic_DNA"/>
</dbReference>
<proteinExistence type="predicted"/>
<evidence type="ECO:0000256" key="2">
    <source>
        <dbReference type="ARBA" id="ARBA00022692"/>
    </source>
</evidence>
<feature type="transmembrane region" description="Helical" evidence="5">
    <location>
        <begin position="211"/>
        <end position="230"/>
    </location>
</feature>
<evidence type="ECO:0000256" key="5">
    <source>
        <dbReference type="SAM" id="Phobius"/>
    </source>
</evidence>
<dbReference type="InterPro" id="IPR052556">
    <property type="entry name" value="PolySynth_Transporter"/>
</dbReference>
<name>A0A1F5MJ38_9BACT</name>
<dbReference type="PANTHER" id="PTHR43424:SF1">
    <property type="entry name" value="LOCUS PUTATIVE PROTEIN 1-RELATED"/>
    <property type="match status" value="1"/>
</dbReference>